<evidence type="ECO:0000313" key="2">
    <source>
        <dbReference type="Proteomes" id="UP000309038"/>
    </source>
</evidence>
<dbReference type="AlphaFoldDB" id="A0A4S4KEZ9"/>
<dbReference type="Proteomes" id="UP000309038">
    <property type="component" value="Unassembled WGS sequence"/>
</dbReference>
<name>A0A4S4KEZ9_9APHY</name>
<keyword evidence="2" id="KW-1185">Reference proteome</keyword>
<accession>A0A4S4KEZ9</accession>
<dbReference type="EMBL" id="SGPJ01000214">
    <property type="protein sequence ID" value="THG96715.1"/>
    <property type="molecule type" value="Genomic_DNA"/>
</dbReference>
<comment type="caution">
    <text evidence="1">The sequence shown here is derived from an EMBL/GenBank/DDBJ whole genome shotgun (WGS) entry which is preliminary data.</text>
</comment>
<proteinExistence type="predicted"/>
<sequence>MSTYNLDISVNIADIPILKNGGYRLCIAKRVNGKYDVVWSGGAFIASNSFAWDAEFQVFGALKFQGGFQVKAGTNPEELKFGQTVVLDSNGVMQSATGPTDKSGVFKVENNYGAMCIGVNAKLGGAWSPIYLSQTPFASGVVSLTPIEKVLVWFDASSSTGTMLVDAVTNSIELDFTGKTSQSVTYASDPNKPGNGGWIVGGSAVLSSTYHVETDTFSLETPSAPLLGKLSTLINSQNSLPLSKLAVSASLEFYDEVSAEEFVQYAFGKWPEGVRNWDFVQTSTVVELKLQTEKDQEDKLAIKFLQDAYLGVLYSFPGPEYKKLTFQIFNRHSLPILNEPNVAPVGPAVADPRSSGELRIIYSSASQAADAAKGITALAGNGLSYVAEVHSDDKQWVRARLSLTFPSGNVDQDRHAIVDPLAIALFGGGQYFKQPPLFPNTPDFVMYAVQWDASA</sequence>
<gene>
    <name evidence="1" type="ORF">EW026_g5163</name>
</gene>
<organism evidence="1 2">
    <name type="scientific">Hermanssonia centrifuga</name>
    <dbReference type="NCBI Taxonomy" id="98765"/>
    <lineage>
        <taxon>Eukaryota</taxon>
        <taxon>Fungi</taxon>
        <taxon>Dikarya</taxon>
        <taxon>Basidiomycota</taxon>
        <taxon>Agaricomycotina</taxon>
        <taxon>Agaricomycetes</taxon>
        <taxon>Polyporales</taxon>
        <taxon>Meruliaceae</taxon>
        <taxon>Hermanssonia</taxon>
    </lineage>
</organism>
<evidence type="ECO:0000313" key="1">
    <source>
        <dbReference type="EMBL" id="THG96715.1"/>
    </source>
</evidence>
<reference evidence="1 2" key="1">
    <citation type="submission" date="2019-02" db="EMBL/GenBank/DDBJ databases">
        <title>Genome sequencing of the rare red list fungi Phlebia centrifuga.</title>
        <authorList>
            <person name="Buettner E."/>
            <person name="Kellner H."/>
        </authorList>
    </citation>
    <scope>NUCLEOTIDE SEQUENCE [LARGE SCALE GENOMIC DNA]</scope>
    <source>
        <strain evidence="1 2">DSM 108282</strain>
    </source>
</reference>
<protein>
    <submittedName>
        <fullName evidence="1">Uncharacterized protein</fullName>
    </submittedName>
</protein>